<dbReference type="InterPro" id="IPR011011">
    <property type="entry name" value="Znf_FYVE_PHD"/>
</dbReference>
<dbReference type="Gene3D" id="3.30.40.10">
    <property type="entry name" value="Zinc/RING finger domain, C3HC4 (zinc finger)"/>
    <property type="match status" value="1"/>
</dbReference>
<dbReference type="Pfam" id="PF00628">
    <property type="entry name" value="PHD"/>
    <property type="match status" value="1"/>
</dbReference>
<dbReference type="RefSeq" id="XP_058341880.1">
    <property type="nucleotide sequence ID" value="XM_058487319.1"/>
</dbReference>
<organism evidence="9 10">
    <name type="scientific">Lichtheimia ornata</name>
    <dbReference type="NCBI Taxonomy" id="688661"/>
    <lineage>
        <taxon>Eukaryota</taxon>
        <taxon>Fungi</taxon>
        <taxon>Fungi incertae sedis</taxon>
        <taxon>Mucoromycota</taxon>
        <taxon>Mucoromycotina</taxon>
        <taxon>Mucoromycetes</taxon>
        <taxon>Mucorales</taxon>
        <taxon>Lichtheimiaceae</taxon>
        <taxon>Lichtheimia</taxon>
    </lineage>
</organism>
<feature type="region of interest" description="Disordered" evidence="7">
    <location>
        <begin position="297"/>
        <end position="318"/>
    </location>
</feature>
<evidence type="ECO:0000256" key="1">
    <source>
        <dbReference type="ARBA" id="ARBA00004123"/>
    </source>
</evidence>
<dbReference type="InterPro" id="IPR019787">
    <property type="entry name" value="Znf_PHD-finger"/>
</dbReference>
<dbReference type="PROSITE" id="PS01359">
    <property type="entry name" value="ZF_PHD_1"/>
    <property type="match status" value="1"/>
</dbReference>
<dbReference type="InterPro" id="IPR019786">
    <property type="entry name" value="Zinc_finger_PHD-type_CS"/>
</dbReference>
<sequence length="627" mass="69537">MKGSSQHHLTDSDISLQLSDASPLSSESDQEQPPGRRRLSDTTVATKPASKQTSKKKKSTSNAKKKTTTTNNKKRSSNATTSSVNTITIPVSSITHSPEYCICRKGYDGKEFMIACDGCQEWFHGRCVGVKPKSVTGKYFCEACSTTTTKSRNKGRKGKTKRKTNKSQPVVVEPVTISLSRDEEDIDDICPVCDTECTCGAAEPEPAPAPLPATEPSASIESHKEPELVATDEWEVTDDKMVVERIGIEPDQELLDVDAISDMDDAKSSTYTSSIHIDSGDDEDIEREEEAAIIRDVLQHGDASDFDSDDLLEEDDEEDEEAFYYYADETDESDTGVIHEESDNEYEHSSFRMYSLGEGWTSSEEEEDDDHDHDHDHEEEIIDTQAAPSDDVPGVDGNLFDSIASAFMEILTPLAENQDMASLLGLVTNDQQQPQQDMGRRLSLPSSAVQDHPPEELTSETLGAMAALESELPLSTAKEDEQPFLDHQPEETVSLPTTPIQYDLKLQEQLFELVGNQSAPTSPREVLSNPADSPDINEKKRSFTEPPSRSKKRRISISSSATPPPDENEAVSMDELVDTSQLYTRSSSSPEPEEPDTQVSRDLSRWQRVPIGAFRLMRSKNKLWLER</sequence>
<protein>
    <recommendedName>
        <fullName evidence="8">PHD-type domain-containing protein</fullName>
    </recommendedName>
</protein>
<dbReference type="EMBL" id="JARTCD010000035">
    <property type="protein sequence ID" value="KAJ8656967.1"/>
    <property type="molecule type" value="Genomic_DNA"/>
</dbReference>
<dbReference type="InterPro" id="IPR001965">
    <property type="entry name" value="Znf_PHD"/>
</dbReference>
<keyword evidence="5" id="KW-0539">Nucleus</keyword>
<keyword evidence="10" id="KW-1185">Reference proteome</keyword>
<dbReference type="PROSITE" id="PS50016">
    <property type="entry name" value="ZF_PHD_2"/>
    <property type="match status" value="1"/>
</dbReference>
<evidence type="ECO:0000256" key="3">
    <source>
        <dbReference type="ARBA" id="ARBA00022771"/>
    </source>
</evidence>
<dbReference type="GO" id="GO:0008270">
    <property type="term" value="F:zinc ion binding"/>
    <property type="evidence" value="ECO:0007669"/>
    <property type="project" value="UniProtKB-KW"/>
</dbReference>
<dbReference type="SUPFAM" id="SSF57903">
    <property type="entry name" value="FYVE/PHD zinc finger"/>
    <property type="match status" value="1"/>
</dbReference>
<comment type="subcellular location">
    <subcellularLocation>
        <location evidence="1">Nucleus</location>
    </subcellularLocation>
</comment>
<evidence type="ECO:0000256" key="6">
    <source>
        <dbReference type="PROSITE-ProRule" id="PRU00146"/>
    </source>
</evidence>
<keyword evidence="3 6" id="KW-0863">Zinc-finger</keyword>
<evidence type="ECO:0000259" key="8">
    <source>
        <dbReference type="PROSITE" id="PS50016"/>
    </source>
</evidence>
<evidence type="ECO:0000256" key="2">
    <source>
        <dbReference type="ARBA" id="ARBA00022723"/>
    </source>
</evidence>
<dbReference type="InterPro" id="IPR013083">
    <property type="entry name" value="Znf_RING/FYVE/PHD"/>
</dbReference>
<comment type="caution">
    <text evidence="9">The sequence shown here is derived from an EMBL/GenBank/DDBJ whole genome shotgun (WGS) entry which is preliminary data.</text>
</comment>
<accession>A0AAD7V0N7</accession>
<feature type="region of interest" description="Disordered" evidence="7">
    <location>
        <begin position="204"/>
        <end position="225"/>
    </location>
</feature>
<dbReference type="GO" id="GO:0048188">
    <property type="term" value="C:Set1C/COMPASS complex"/>
    <property type="evidence" value="ECO:0007669"/>
    <property type="project" value="InterPro"/>
</dbReference>
<dbReference type="GO" id="GO:0045893">
    <property type="term" value="P:positive regulation of DNA-templated transcription"/>
    <property type="evidence" value="ECO:0007669"/>
    <property type="project" value="TreeGrafter"/>
</dbReference>
<dbReference type="PANTHER" id="PTHR46174:SF1">
    <property type="entry name" value="CXXC-TYPE ZINC FINGER PROTEIN 1"/>
    <property type="match status" value="1"/>
</dbReference>
<dbReference type="InterPro" id="IPR037869">
    <property type="entry name" value="Spp1/CFP1"/>
</dbReference>
<feature type="domain" description="PHD-type" evidence="8">
    <location>
        <begin position="98"/>
        <end position="147"/>
    </location>
</feature>
<dbReference type="GeneID" id="83214710"/>
<feature type="compositionally biased region" description="Polar residues" evidence="7">
    <location>
        <begin position="1"/>
        <end position="27"/>
    </location>
</feature>
<evidence type="ECO:0000313" key="10">
    <source>
        <dbReference type="Proteomes" id="UP001234581"/>
    </source>
</evidence>
<feature type="compositionally biased region" description="Acidic residues" evidence="7">
    <location>
        <begin position="304"/>
        <end position="318"/>
    </location>
</feature>
<dbReference type="AlphaFoldDB" id="A0AAD7V0N7"/>
<feature type="region of interest" description="Disordered" evidence="7">
    <location>
        <begin position="149"/>
        <end position="169"/>
    </location>
</feature>
<gene>
    <name evidence="9" type="ORF">O0I10_007301</name>
</gene>
<dbReference type="SMART" id="SM00249">
    <property type="entry name" value="PHD"/>
    <property type="match status" value="1"/>
</dbReference>
<feature type="compositionally biased region" description="Basic residues" evidence="7">
    <location>
        <begin position="151"/>
        <end position="165"/>
    </location>
</feature>
<name>A0AAD7V0N7_9FUNG</name>
<evidence type="ECO:0000256" key="7">
    <source>
        <dbReference type="SAM" id="MobiDB-lite"/>
    </source>
</evidence>
<proteinExistence type="predicted"/>
<reference evidence="9 10" key="1">
    <citation type="submission" date="2023-03" db="EMBL/GenBank/DDBJ databases">
        <title>Genome sequence of Lichtheimia ornata CBS 291.66.</title>
        <authorList>
            <person name="Mohabir J.T."/>
            <person name="Shea T.P."/>
            <person name="Kurbessoian T."/>
            <person name="Berby B."/>
            <person name="Fontaine J."/>
            <person name="Livny J."/>
            <person name="Gnirke A."/>
            <person name="Stajich J.E."/>
            <person name="Cuomo C.A."/>
        </authorList>
    </citation>
    <scope>NUCLEOTIDE SEQUENCE [LARGE SCALE GENOMIC DNA]</scope>
    <source>
        <strain evidence="9">CBS 291.66</strain>
    </source>
</reference>
<evidence type="ECO:0000256" key="5">
    <source>
        <dbReference type="ARBA" id="ARBA00023242"/>
    </source>
</evidence>
<feature type="region of interest" description="Disordered" evidence="7">
    <location>
        <begin position="517"/>
        <end position="605"/>
    </location>
</feature>
<dbReference type="PANTHER" id="PTHR46174">
    <property type="entry name" value="CXXC-TYPE ZINC FINGER PROTEIN 1"/>
    <property type="match status" value="1"/>
</dbReference>
<feature type="compositionally biased region" description="Basic residues" evidence="7">
    <location>
        <begin position="53"/>
        <end position="76"/>
    </location>
</feature>
<feature type="region of interest" description="Disordered" evidence="7">
    <location>
        <begin position="1"/>
        <end position="83"/>
    </location>
</feature>
<evidence type="ECO:0000256" key="4">
    <source>
        <dbReference type="ARBA" id="ARBA00022833"/>
    </source>
</evidence>
<feature type="region of interest" description="Disordered" evidence="7">
    <location>
        <begin position="431"/>
        <end position="456"/>
    </location>
</feature>
<evidence type="ECO:0000313" key="9">
    <source>
        <dbReference type="EMBL" id="KAJ8656967.1"/>
    </source>
</evidence>
<dbReference type="Proteomes" id="UP001234581">
    <property type="component" value="Unassembled WGS sequence"/>
</dbReference>
<keyword evidence="2" id="KW-0479">Metal-binding</keyword>
<keyword evidence="4" id="KW-0862">Zinc</keyword>